<dbReference type="InParanoid" id="A0A136J3Z5"/>
<dbReference type="Pfam" id="PF00179">
    <property type="entry name" value="UQ_con"/>
    <property type="match status" value="1"/>
</dbReference>
<dbReference type="SUPFAM" id="SSF54495">
    <property type="entry name" value="UBC-like"/>
    <property type="match status" value="1"/>
</dbReference>
<gene>
    <name evidence="7" type="ORF">Micbo1qcDRAFT_57196</name>
</gene>
<dbReference type="AlphaFoldDB" id="A0A136J3Z5"/>
<name>A0A136J3Z5_9PEZI</name>
<dbReference type="EMBL" id="KQ964249">
    <property type="protein sequence ID" value="KXJ91676.1"/>
    <property type="molecule type" value="Genomic_DNA"/>
</dbReference>
<dbReference type="STRING" id="196109.A0A136J3Z5"/>
<dbReference type="PROSITE" id="PS50127">
    <property type="entry name" value="UBC_2"/>
    <property type="match status" value="1"/>
</dbReference>
<keyword evidence="2" id="KW-0808">Transferase</keyword>
<evidence type="ECO:0000256" key="4">
    <source>
        <dbReference type="ARBA" id="ARBA00022786"/>
    </source>
</evidence>
<dbReference type="InterPro" id="IPR000608">
    <property type="entry name" value="UBC"/>
</dbReference>
<dbReference type="GO" id="GO:0005524">
    <property type="term" value="F:ATP binding"/>
    <property type="evidence" value="ECO:0007669"/>
    <property type="project" value="UniProtKB-KW"/>
</dbReference>
<evidence type="ECO:0000259" key="6">
    <source>
        <dbReference type="PROSITE" id="PS50127"/>
    </source>
</evidence>
<evidence type="ECO:0000256" key="5">
    <source>
        <dbReference type="ARBA" id="ARBA00022840"/>
    </source>
</evidence>
<keyword evidence="4" id="KW-0833">Ubl conjugation pathway</keyword>
<protein>
    <recommendedName>
        <fullName evidence="1">E2 ubiquitin-conjugating enzyme</fullName>
        <ecNumber evidence="1">2.3.2.23</ecNumber>
    </recommendedName>
</protein>
<evidence type="ECO:0000256" key="2">
    <source>
        <dbReference type="ARBA" id="ARBA00022679"/>
    </source>
</evidence>
<evidence type="ECO:0000256" key="3">
    <source>
        <dbReference type="ARBA" id="ARBA00022741"/>
    </source>
</evidence>
<dbReference type="SMART" id="SM00212">
    <property type="entry name" value="UBCc"/>
    <property type="match status" value="1"/>
</dbReference>
<keyword evidence="3" id="KW-0547">Nucleotide-binding</keyword>
<reference evidence="8" key="1">
    <citation type="submission" date="2016-02" db="EMBL/GenBank/DDBJ databases">
        <title>Draft genome sequence of Microdochium bolleyi, a fungal endophyte of beachgrass.</title>
        <authorList>
            <consortium name="DOE Joint Genome Institute"/>
            <person name="David A.S."/>
            <person name="May G."/>
            <person name="Haridas S."/>
            <person name="Lim J."/>
            <person name="Wang M."/>
            <person name="Labutti K."/>
            <person name="Lipzen A."/>
            <person name="Barry K."/>
            <person name="Grigoriev I.V."/>
        </authorList>
    </citation>
    <scope>NUCLEOTIDE SEQUENCE [LARGE SCALE GENOMIC DNA]</scope>
    <source>
        <strain evidence="8">J235TASD1</strain>
    </source>
</reference>
<keyword evidence="8" id="KW-1185">Reference proteome</keyword>
<dbReference type="InterPro" id="IPR050113">
    <property type="entry name" value="Ub_conjugating_enzyme"/>
</dbReference>
<proteinExistence type="predicted"/>
<accession>A0A136J3Z5</accession>
<dbReference type="OrthoDB" id="9978460at2759"/>
<dbReference type="Proteomes" id="UP000070501">
    <property type="component" value="Unassembled WGS sequence"/>
</dbReference>
<dbReference type="Gene3D" id="3.10.110.10">
    <property type="entry name" value="Ubiquitin Conjugating Enzyme"/>
    <property type="match status" value="1"/>
</dbReference>
<evidence type="ECO:0000313" key="7">
    <source>
        <dbReference type="EMBL" id="KXJ91676.1"/>
    </source>
</evidence>
<dbReference type="EC" id="2.3.2.23" evidence="1"/>
<evidence type="ECO:0000313" key="8">
    <source>
        <dbReference type="Proteomes" id="UP000070501"/>
    </source>
</evidence>
<dbReference type="InterPro" id="IPR016135">
    <property type="entry name" value="UBQ-conjugating_enzyme/RWD"/>
</dbReference>
<evidence type="ECO:0000256" key="1">
    <source>
        <dbReference type="ARBA" id="ARBA00012486"/>
    </source>
</evidence>
<sequence length="158" mass="17346">MASTKRITKELAECTESPPDGITVSCPNEGDIHNWTAVLAGPQGSAYQGGTFTLKIKLPADYPFKAPQVSFATRIYHPNVTNDQTGAICLSVLKSENWKPASRIKGVLEAVRQLLVEPNPDDPLEARIADEYRQQHDEFVKNAKTYVERYASGKASPA</sequence>
<dbReference type="FunFam" id="3.10.110.10:FF:000060">
    <property type="entry name" value="Ubiquitin conjugating enzyme (UbcB)"/>
    <property type="match status" value="1"/>
</dbReference>
<feature type="domain" description="UBC core" evidence="6">
    <location>
        <begin position="2"/>
        <end position="152"/>
    </location>
</feature>
<dbReference type="GO" id="GO:0061631">
    <property type="term" value="F:ubiquitin conjugating enzyme activity"/>
    <property type="evidence" value="ECO:0007669"/>
    <property type="project" value="UniProtKB-EC"/>
</dbReference>
<organism evidence="7 8">
    <name type="scientific">Microdochium bolleyi</name>
    <dbReference type="NCBI Taxonomy" id="196109"/>
    <lineage>
        <taxon>Eukaryota</taxon>
        <taxon>Fungi</taxon>
        <taxon>Dikarya</taxon>
        <taxon>Ascomycota</taxon>
        <taxon>Pezizomycotina</taxon>
        <taxon>Sordariomycetes</taxon>
        <taxon>Xylariomycetidae</taxon>
        <taxon>Xylariales</taxon>
        <taxon>Microdochiaceae</taxon>
        <taxon>Microdochium</taxon>
    </lineage>
</organism>
<dbReference type="PANTHER" id="PTHR24067">
    <property type="entry name" value="UBIQUITIN-CONJUGATING ENZYME E2"/>
    <property type="match status" value="1"/>
</dbReference>
<keyword evidence="5" id="KW-0067">ATP-binding</keyword>